<dbReference type="InParanoid" id="A0A5E4GBS8"/>
<dbReference type="EMBL" id="CABIKO010000522">
    <property type="protein sequence ID" value="VVA37279.1"/>
    <property type="molecule type" value="Genomic_DNA"/>
</dbReference>
<feature type="compositionally biased region" description="Basic residues" evidence="1">
    <location>
        <begin position="15"/>
        <end position="26"/>
    </location>
</feature>
<proteinExistence type="predicted"/>
<organism evidence="2 3">
    <name type="scientific">Prunus dulcis</name>
    <name type="common">Almond</name>
    <name type="synonym">Amygdalus dulcis</name>
    <dbReference type="NCBI Taxonomy" id="3755"/>
    <lineage>
        <taxon>Eukaryota</taxon>
        <taxon>Viridiplantae</taxon>
        <taxon>Streptophyta</taxon>
        <taxon>Embryophyta</taxon>
        <taxon>Tracheophyta</taxon>
        <taxon>Spermatophyta</taxon>
        <taxon>Magnoliopsida</taxon>
        <taxon>eudicotyledons</taxon>
        <taxon>Gunneridae</taxon>
        <taxon>Pentapetalae</taxon>
        <taxon>rosids</taxon>
        <taxon>fabids</taxon>
        <taxon>Rosales</taxon>
        <taxon>Rosaceae</taxon>
        <taxon>Amygdaloideae</taxon>
        <taxon>Amygdaleae</taxon>
        <taxon>Prunus</taxon>
    </lineage>
</organism>
<sequence length="135" mass="15209">MASNPCPRVRDTIIHHHPSKPRKARWGPRPIAKGHTSQAGPTRITSQIGEEERRQEDILLAQHCATSLGPDLTQSWALIGWTKYLRAMLSHYRVSHEIFTCSPPNPCPLSFCPLISPRVASYFKMLFRSQLPGSP</sequence>
<protein>
    <submittedName>
        <fullName evidence="2">Uncharacterized protein</fullName>
    </submittedName>
</protein>
<name>A0A5E4GBS8_PRUDU</name>
<reference evidence="3" key="1">
    <citation type="journal article" date="2020" name="Plant J.">
        <title>Transposons played a major role in the diversification between the closely related almond and peach genomes: results from the almond genome sequence.</title>
        <authorList>
            <person name="Alioto T."/>
            <person name="Alexiou K.G."/>
            <person name="Bardil A."/>
            <person name="Barteri F."/>
            <person name="Castanera R."/>
            <person name="Cruz F."/>
            <person name="Dhingra A."/>
            <person name="Duval H."/>
            <person name="Fernandez I Marti A."/>
            <person name="Frias L."/>
            <person name="Galan B."/>
            <person name="Garcia J.L."/>
            <person name="Howad W."/>
            <person name="Gomez-Garrido J."/>
            <person name="Gut M."/>
            <person name="Julca I."/>
            <person name="Morata J."/>
            <person name="Puigdomenech P."/>
            <person name="Ribeca P."/>
            <person name="Rubio Cabetas M.J."/>
            <person name="Vlasova A."/>
            <person name="Wirthensohn M."/>
            <person name="Garcia-Mas J."/>
            <person name="Gabaldon T."/>
            <person name="Casacuberta J.M."/>
            <person name="Arus P."/>
        </authorList>
    </citation>
    <scope>NUCLEOTIDE SEQUENCE [LARGE SCALE GENOMIC DNA]</scope>
    <source>
        <strain evidence="3">cv. Texas</strain>
    </source>
</reference>
<evidence type="ECO:0000256" key="1">
    <source>
        <dbReference type="SAM" id="MobiDB-lite"/>
    </source>
</evidence>
<feature type="compositionally biased region" description="Polar residues" evidence="1">
    <location>
        <begin position="35"/>
        <end position="48"/>
    </location>
</feature>
<dbReference type="Proteomes" id="UP000327085">
    <property type="component" value="Chromosome 8"/>
</dbReference>
<gene>
    <name evidence="2" type="ORF">ALMOND_2B011776</name>
</gene>
<dbReference type="Gramene" id="VVA37279">
    <property type="protein sequence ID" value="VVA37279"/>
    <property type="gene ID" value="Prudul26B011776"/>
</dbReference>
<feature type="region of interest" description="Disordered" evidence="1">
    <location>
        <begin position="1"/>
        <end position="52"/>
    </location>
</feature>
<dbReference type="AlphaFoldDB" id="A0A5E4GBS8"/>
<accession>A0A5E4GBS8</accession>
<evidence type="ECO:0000313" key="2">
    <source>
        <dbReference type="EMBL" id="VVA37279.1"/>
    </source>
</evidence>
<evidence type="ECO:0000313" key="3">
    <source>
        <dbReference type="Proteomes" id="UP000327085"/>
    </source>
</evidence>